<sequence>MNIIINIQASTSEIFFDTDCITLITSLGGHVLSINRRTGKGAVVLHNIKLDSIYRILLLQHATASLVVWGAIDIKVSFKDIDDEYIFLAIGRIHYHGKWIK</sequence>
<reference evidence="2" key="1">
    <citation type="journal article" date="2020" name="bioRxiv">
        <title>Integrative omics analysis of Pseudomonas aeruginosa virus PA5oct highlights the molecular complexity of jumbo phages.</title>
        <authorList>
            <person name="Lood C."/>
            <person name="Danis-Wlodarczyk K."/>
            <person name="Blasdel B.G."/>
            <person name="Jang H.B."/>
            <person name="Vandenheuvel D."/>
            <person name="Briers Y."/>
            <person name="Noben J.-P."/>
            <person name="van Noort V."/>
            <person name="Drulis-Kawa Z."/>
            <person name="Lavigne R."/>
        </authorList>
    </citation>
    <scope>NUCLEOTIDE SEQUENCE [LARGE SCALE GENOMIC DNA]</scope>
</reference>
<proteinExistence type="predicted"/>
<dbReference type="EMBL" id="MK797984">
    <property type="protein sequence ID" value="QCG76318.1"/>
    <property type="molecule type" value="Genomic_DNA"/>
</dbReference>
<gene>
    <name evidence="1" type="ORF">EST35_0450</name>
</gene>
<dbReference type="Proteomes" id="UP000316733">
    <property type="component" value="Segment"/>
</dbReference>
<evidence type="ECO:0000313" key="2">
    <source>
        <dbReference type="Proteomes" id="UP000316733"/>
    </source>
</evidence>
<name>A0A4Y5JUG4_9CAUD</name>
<protein>
    <submittedName>
        <fullName evidence="1">Uncharacterized protein</fullName>
    </submittedName>
</protein>
<evidence type="ECO:0000313" key="1">
    <source>
        <dbReference type="EMBL" id="QCG76318.1"/>
    </source>
</evidence>
<accession>A0A4Y5JUG4</accession>
<keyword evidence="2" id="KW-1185">Reference proteome</keyword>
<organism evidence="1 2">
    <name type="scientific">Pseudomonas phage vB_PaeM_PA5oct</name>
    <dbReference type="NCBI Taxonomy" id="2163605"/>
    <lineage>
        <taxon>Viruses</taxon>
        <taxon>Duplodnaviria</taxon>
        <taxon>Heunggongvirae</taxon>
        <taxon>Uroviricota</taxon>
        <taxon>Caudoviricetes</taxon>
        <taxon>Arenbergviridae</taxon>
        <taxon>Wroclawvirus</taxon>
        <taxon>Wroclawvirus PA5oct</taxon>
    </lineage>
</organism>